<organism evidence="2 3">
    <name type="scientific">Trifolium medium</name>
    <dbReference type="NCBI Taxonomy" id="97028"/>
    <lineage>
        <taxon>Eukaryota</taxon>
        <taxon>Viridiplantae</taxon>
        <taxon>Streptophyta</taxon>
        <taxon>Embryophyta</taxon>
        <taxon>Tracheophyta</taxon>
        <taxon>Spermatophyta</taxon>
        <taxon>Magnoliopsida</taxon>
        <taxon>eudicotyledons</taxon>
        <taxon>Gunneridae</taxon>
        <taxon>Pentapetalae</taxon>
        <taxon>rosids</taxon>
        <taxon>fabids</taxon>
        <taxon>Fabales</taxon>
        <taxon>Fabaceae</taxon>
        <taxon>Papilionoideae</taxon>
        <taxon>50 kb inversion clade</taxon>
        <taxon>NPAAA clade</taxon>
        <taxon>Hologalegina</taxon>
        <taxon>IRL clade</taxon>
        <taxon>Trifolieae</taxon>
        <taxon>Trifolium</taxon>
    </lineage>
</organism>
<feature type="compositionally biased region" description="Basic and acidic residues" evidence="1">
    <location>
        <begin position="32"/>
        <end position="41"/>
    </location>
</feature>
<proteinExistence type="predicted"/>
<feature type="region of interest" description="Disordered" evidence="1">
    <location>
        <begin position="1"/>
        <end position="41"/>
    </location>
</feature>
<name>A0A392N884_9FABA</name>
<dbReference type="Proteomes" id="UP000265520">
    <property type="component" value="Unassembled WGS sequence"/>
</dbReference>
<feature type="non-terminal residue" evidence="2">
    <location>
        <position position="41"/>
    </location>
</feature>
<sequence>MRKRGEAGGIDADLQDQQSVGEEAGHVGEVGIAEKKPVIQK</sequence>
<evidence type="ECO:0000313" key="2">
    <source>
        <dbReference type="EMBL" id="MCH95783.1"/>
    </source>
</evidence>
<reference evidence="2 3" key="1">
    <citation type="journal article" date="2018" name="Front. Plant Sci.">
        <title>Red Clover (Trifolium pratense) and Zigzag Clover (T. medium) - A Picture of Genomic Similarities and Differences.</title>
        <authorList>
            <person name="Dluhosova J."/>
            <person name="Istvanek J."/>
            <person name="Nedelnik J."/>
            <person name="Repkova J."/>
        </authorList>
    </citation>
    <scope>NUCLEOTIDE SEQUENCE [LARGE SCALE GENOMIC DNA]</scope>
    <source>
        <strain evidence="3">cv. 10/8</strain>
        <tissue evidence="2">Leaf</tissue>
    </source>
</reference>
<dbReference type="AlphaFoldDB" id="A0A392N884"/>
<evidence type="ECO:0000313" key="3">
    <source>
        <dbReference type="Proteomes" id="UP000265520"/>
    </source>
</evidence>
<comment type="caution">
    <text evidence="2">The sequence shown here is derived from an EMBL/GenBank/DDBJ whole genome shotgun (WGS) entry which is preliminary data.</text>
</comment>
<keyword evidence="3" id="KW-1185">Reference proteome</keyword>
<accession>A0A392N884</accession>
<protein>
    <submittedName>
        <fullName evidence="2">Uncharacterized protein</fullName>
    </submittedName>
</protein>
<evidence type="ECO:0000256" key="1">
    <source>
        <dbReference type="SAM" id="MobiDB-lite"/>
    </source>
</evidence>
<dbReference type="EMBL" id="LXQA010030655">
    <property type="protein sequence ID" value="MCH95783.1"/>
    <property type="molecule type" value="Genomic_DNA"/>
</dbReference>